<dbReference type="PROSITE" id="PS50943">
    <property type="entry name" value="HTH_CROC1"/>
    <property type="match status" value="1"/>
</dbReference>
<dbReference type="HOGENOM" id="CLU_163847_0_0_4"/>
<dbReference type="RefSeq" id="WP_005879653.1">
    <property type="nucleotide sequence ID" value="NZ_GG658170.1"/>
</dbReference>
<dbReference type="InterPro" id="IPR001387">
    <property type="entry name" value="Cro/C1-type_HTH"/>
</dbReference>
<sequence length="122" mass="13466">MLAHMKTQITDGLTEISLTVPTEMASKICDAISSLLQLADIRPVNEEGDKLYTIDEVFPDANPGMALRGLRAREEITQKQLAAVLGIQQTRVSEMENGVRPISVDMAKRIGKAYNISYKAFL</sequence>
<accession>C3X7W1</accession>
<dbReference type="SMART" id="SM00530">
    <property type="entry name" value="HTH_XRE"/>
    <property type="match status" value="1"/>
</dbReference>
<dbReference type="InterPro" id="IPR010982">
    <property type="entry name" value="Lambda_DNA-bd_dom_sf"/>
</dbReference>
<dbReference type="AlphaFoldDB" id="C3X7W1"/>
<keyword evidence="3" id="KW-1185">Reference proteome</keyword>
<gene>
    <name evidence="2" type="ORF">OFBG_00315</name>
</gene>
<proteinExistence type="predicted"/>
<feature type="domain" description="HTH cro/C1-type" evidence="1">
    <location>
        <begin position="67"/>
        <end position="121"/>
    </location>
</feature>
<evidence type="ECO:0000313" key="3">
    <source>
        <dbReference type="Proteomes" id="UP000005089"/>
    </source>
</evidence>
<evidence type="ECO:0000259" key="1">
    <source>
        <dbReference type="PROSITE" id="PS50943"/>
    </source>
</evidence>
<dbReference type="GO" id="GO:0003677">
    <property type="term" value="F:DNA binding"/>
    <property type="evidence" value="ECO:0007669"/>
    <property type="project" value="UniProtKB-KW"/>
</dbReference>
<protein>
    <submittedName>
        <fullName evidence="2">DNA-binding helix-turn-helix protein</fullName>
    </submittedName>
</protein>
<dbReference type="GeneID" id="77135780"/>
<reference evidence="2 3" key="1">
    <citation type="submission" date="2009-02" db="EMBL/GenBank/DDBJ databases">
        <title>The Genome Sequence of Oxalobacter formigenes OXCC13.</title>
        <authorList>
            <consortium name="The Broad Institute Genome Sequencing Platform"/>
            <person name="Ward D."/>
            <person name="Young S.K."/>
            <person name="Kodira C.D."/>
            <person name="Zeng Q."/>
            <person name="Koehrsen M."/>
            <person name="Alvarado L."/>
            <person name="Berlin A."/>
            <person name="Borenstein D."/>
            <person name="Chen Z."/>
            <person name="Engels R."/>
            <person name="Freedman E."/>
            <person name="Gellesch M."/>
            <person name="Goldberg J."/>
            <person name="Griggs A."/>
            <person name="Gujja S."/>
            <person name="Heiman D."/>
            <person name="Hepburn T."/>
            <person name="Howarth C."/>
            <person name="Jen D."/>
            <person name="Larson L."/>
            <person name="Lewis B."/>
            <person name="Mehta T."/>
            <person name="Park D."/>
            <person name="Pearson M."/>
            <person name="Roberts A."/>
            <person name="Saif S."/>
            <person name="Shea T."/>
            <person name="Shenoy N."/>
            <person name="Sisk P."/>
            <person name="Stolte C."/>
            <person name="Sykes S."/>
            <person name="Walk T."/>
            <person name="White J."/>
            <person name="Yandava C."/>
            <person name="Allison M.J."/>
            <person name="Lander E."/>
            <person name="Nusbaum C."/>
            <person name="Galagan J."/>
            <person name="Birren B."/>
        </authorList>
    </citation>
    <scope>NUCLEOTIDE SEQUENCE [LARGE SCALE GENOMIC DNA]</scope>
    <source>
        <strain evidence="2 3">OXCC13</strain>
    </source>
</reference>
<keyword evidence="2" id="KW-0238">DNA-binding</keyword>
<dbReference type="SUPFAM" id="SSF47413">
    <property type="entry name" value="lambda repressor-like DNA-binding domains"/>
    <property type="match status" value="1"/>
</dbReference>
<dbReference type="Gene3D" id="1.10.260.40">
    <property type="entry name" value="lambda repressor-like DNA-binding domains"/>
    <property type="match status" value="1"/>
</dbReference>
<dbReference type="CDD" id="cd00093">
    <property type="entry name" value="HTH_XRE"/>
    <property type="match status" value="1"/>
</dbReference>
<name>C3X7W1_OXAFO</name>
<evidence type="ECO:0000313" key="2">
    <source>
        <dbReference type="EMBL" id="EEO29287.1"/>
    </source>
</evidence>
<dbReference type="EMBL" id="GG658170">
    <property type="protein sequence ID" value="EEO29287.1"/>
    <property type="molecule type" value="Genomic_DNA"/>
</dbReference>
<dbReference type="STRING" id="847.BRW83_1948"/>
<dbReference type="Proteomes" id="UP000005089">
    <property type="component" value="Unassembled WGS sequence"/>
</dbReference>
<dbReference type="Pfam" id="PF01381">
    <property type="entry name" value="HTH_3"/>
    <property type="match status" value="1"/>
</dbReference>
<organism evidence="2 3">
    <name type="scientific">Oxalobacter formigenes OXCC13</name>
    <dbReference type="NCBI Taxonomy" id="556269"/>
    <lineage>
        <taxon>Bacteria</taxon>
        <taxon>Pseudomonadati</taxon>
        <taxon>Pseudomonadota</taxon>
        <taxon>Betaproteobacteria</taxon>
        <taxon>Burkholderiales</taxon>
        <taxon>Oxalobacteraceae</taxon>
        <taxon>Oxalobacter</taxon>
    </lineage>
</organism>